<evidence type="ECO:0000313" key="1">
    <source>
        <dbReference type="EMBL" id="KHN86953.1"/>
    </source>
</evidence>
<comment type="caution">
    <text evidence="1">The sequence shown here is derived from an EMBL/GenBank/DDBJ whole genome shotgun (WGS) entry which is preliminary data.</text>
</comment>
<organism evidence="1 2">
    <name type="scientific">Toxocara canis</name>
    <name type="common">Canine roundworm</name>
    <dbReference type="NCBI Taxonomy" id="6265"/>
    <lineage>
        <taxon>Eukaryota</taxon>
        <taxon>Metazoa</taxon>
        <taxon>Ecdysozoa</taxon>
        <taxon>Nematoda</taxon>
        <taxon>Chromadorea</taxon>
        <taxon>Rhabditida</taxon>
        <taxon>Spirurina</taxon>
        <taxon>Ascaridomorpha</taxon>
        <taxon>Ascaridoidea</taxon>
        <taxon>Toxocaridae</taxon>
        <taxon>Toxocara</taxon>
    </lineage>
</organism>
<dbReference type="OrthoDB" id="47801at2759"/>
<reference evidence="1 2" key="1">
    <citation type="submission" date="2014-11" db="EMBL/GenBank/DDBJ databases">
        <title>Genetic blueprint of the zoonotic pathogen Toxocara canis.</title>
        <authorList>
            <person name="Zhu X.-Q."/>
            <person name="Korhonen P.K."/>
            <person name="Cai H."/>
            <person name="Young N.D."/>
            <person name="Nejsum P."/>
            <person name="von Samson-Himmelstjerna G."/>
            <person name="Boag P.R."/>
            <person name="Tan P."/>
            <person name="Li Q."/>
            <person name="Min J."/>
            <person name="Yang Y."/>
            <person name="Wang X."/>
            <person name="Fang X."/>
            <person name="Hall R.S."/>
            <person name="Hofmann A."/>
            <person name="Sternberg P.W."/>
            <person name="Jex A.R."/>
            <person name="Gasser R.B."/>
        </authorList>
    </citation>
    <scope>NUCLEOTIDE SEQUENCE [LARGE SCALE GENOMIC DNA]</scope>
    <source>
        <strain evidence="1">PN_DK_2014</strain>
    </source>
</reference>
<keyword evidence="2" id="KW-1185">Reference proteome</keyword>
<protein>
    <submittedName>
        <fullName evidence="1">Baculoviral IAP repeat-containing protein 6</fullName>
    </submittedName>
</protein>
<gene>
    <name evidence="1" type="primary">BIRC6</name>
    <name evidence="1" type="ORF">Tcan_02824</name>
</gene>
<dbReference type="Proteomes" id="UP000031036">
    <property type="component" value="Unassembled WGS sequence"/>
</dbReference>
<sequence length="105" mass="10984">MKGVVFGVVGTPAITVVPCDLLKPPPIQVLSIERMAAGAGKFVVLDFGVLVLLTDVLIPSCAELFSLLVDVWLLGESVDGQRLISSAQIANKGVALQDITPAMLI</sequence>
<dbReference type="AlphaFoldDB" id="A0A0B2VZ73"/>
<dbReference type="EMBL" id="JPKZ01000504">
    <property type="protein sequence ID" value="KHN86953.1"/>
    <property type="molecule type" value="Genomic_DNA"/>
</dbReference>
<proteinExistence type="predicted"/>
<name>A0A0B2VZ73_TOXCA</name>
<accession>A0A0B2VZ73</accession>
<evidence type="ECO:0000313" key="2">
    <source>
        <dbReference type="Proteomes" id="UP000031036"/>
    </source>
</evidence>
<dbReference type="STRING" id="6265.A0A0B2VZ73"/>